<evidence type="ECO:0000313" key="2">
    <source>
        <dbReference type="EMBL" id="GBM13305.1"/>
    </source>
</evidence>
<sequence length="99" mass="11046">MTRTTPERAPSCPNFPPHHSITGGRLTHVHQARIHGGFSVETGFTQRTSGDEATKTVPRGLLENKRDRICLALRRAAFSITPADVTLRQFNLLRFTSSF</sequence>
<dbReference type="Proteomes" id="UP000499080">
    <property type="component" value="Unassembled WGS sequence"/>
</dbReference>
<keyword evidence="3" id="KW-1185">Reference proteome</keyword>
<dbReference type="EMBL" id="BGPR01000325">
    <property type="protein sequence ID" value="GBM13305.1"/>
    <property type="molecule type" value="Genomic_DNA"/>
</dbReference>
<accession>A0A4Y2DCM7</accession>
<reference evidence="2 3" key="1">
    <citation type="journal article" date="2019" name="Sci. Rep.">
        <title>Orb-weaving spider Araneus ventricosus genome elucidates the spidroin gene catalogue.</title>
        <authorList>
            <person name="Kono N."/>
            <person name="Nakamura H."/>
            <person name="Ohtoshi R."/>
            <person name="Moran D.A.P."/>
            <person name="Shinohara A."/>
            <person name="Yoshida Y."/>
            <person name="Fujiwara M."/>
            <person name="Mori M."/>
            <person name="Tomita M."/>
            <person name="Arakawa K."/>
        </authorList>
    </citation>
    <scope>NUCLEOTIDE SEQUENCE [LARGE SCALE GENOMIC DNA]</scope>
</reference>
<proteinExistence type="predicted"/>
<organism evidence="2 3">
    <name type="scientific">Araneus ventricosus</name>
    <name type="common">Orbweaver spider</name>
    <name type="synonym">Epeira ventricosa</name>
    <dbReference type="NCBI Taxonomy" id="182803"/>
    <lineage>
        <taxon>Eukaryota</taxon>
        <taxon>Metazoa</taxon>
        <taxon>Ecdysozoa</taxon>
        <taxon>Arthropoda</taxon>
        <taxon>Chelicerata</taxon>
        <taxon>Arachnida</taxon>
        <taxon>Araneae</taxon>
        <taxon>Araneomorphae</taxon>
        <taxon>Entelegynae</taxon>
        <taxon>Araneoidea</taxon>
        <taxon>Araneidae</taxon>
        <taxon>Araneus</taxon>
    </lineage>
</organism>
<dbReference type="AlphaFoldDB" id="A0A4Y2DCM7"/>
<comment type="caution">
    <text evidence="2">The sequence shown here is derived from an EMBL/GenBank/DDBJ whole genome shotgun (WGS) entry which is preliminary data.</text>
</comment>
<name>A0A4Y2DCM7_ARAVE</name>
<evidence type="ECO:0000256" key="1">
    <source>
        <dbReference type="SAM" id="MobiDB-lite"/>
    </source>
</evidence>
<gene>
    <name evidence="2" type="ORF">AVEN_226288_1</name>
</gene>
<protein>
    <submittedName>
        <fullName evidence="2">Uncharacterized protein</fullName>
    </submittedName>
</protein>
<evidence type="ECO:0000313" key="3">
    <source>
        <dbReference type="Proteomes" id="UP000499080"/>
    </source>
</evidence>
<feature type="region of interest" description="Disordered" evidence="1">
    <location>
        <begin position="1"/>
        <end position="23"/>
    </location>
</feature>